<evidence type="ECO:0000259" key="5">
    <source>
        <dbReference type="PROSITE" id="PS50893"/>
    </source>
</evidence>
<organism evidence="6 7">
    <name type="scientific">Candidatus Jacksonbacteria bacterium RIFCSPLOWO2_02_FULL_44_20</name>
    <dbReference type="NCBI Taxonomy" id="1798460"/>
    <lineage>
        <taxon>Bacteria</taxon>
        <taxon>Candidatus Jacksoniibacteriota</taxon>
    </lineage>
</organism>
<dbReference type="PROSITE" id="PS00211">
    <property type="entry name" value="ABC_TRANSPORTER_1"/>
    <property type="match status" value="1"/>
</dbReference>
<dbReference type="GO" id="GO:0022857">
    <property type="term" value="F:transmembrane transporter activity"/>
    <property type="evidence" value="ECO:0007669"/>
    <property type="project" value="UniProtKB-ARBA"/>
</dbReference>
<reference evidence="6 7" key="1">
    <citation type="journal article" date="2016" name="Nat. Commun.">
        <title>Thousands of microbial genomes shed light on interconnected biogeochemical processes in an aquifer system.</title>
        <authorList>
            <person name="Anantharaman K."/>
            <person name="Brown C.T."/>
            <person name="Hug L.A."/>
            <person name="Sharon I."/>
            <person name="Castelle C.J."/>
            <person name="Probst A.J."/>
            <person name="Thomas B.C."/>
            <person name="Singh A."/>
            <person name="Wilkins M.J."/>
            <person name="Karaoz U."/>
            <person name="Brodie E.L."/>
            <person name="Williams K.H."/>
            <person name="Hubbard S.S."/>
            <person name="Banfield J.F."/>
        </authorList>
    </citation>
    <scope>NUCLEOTIDE SEQUENCE [LARGE SCALE GENOMIC DNA]</scope>
</reference>
<dbReference type="CDD" id="cd03255">
    <property type="entry name" value="ABC_MJ0796_LolCDE_FtsE"/>
    <property type="match status" value="1"/>
</dbReference>
<name>A0A1G2A696_9BACT</name>
<evidence type="ECO:0000256" key="4">
    <source>
        <dbReference type="SAM" id="MobiDB-lite"/>
    </source>
</evidence>
<evidence type="ECO:0000313" key="7">
    <source>
        <dbReference type="Proteomes" id="UP000178315"/>
    </source>
</evidence>
<evidence type="ECO:0000256" key="2">
    <source>
        <dbReference type="ARBA" id="ARBA00022741"/>
    </source>
</evidence>
<dbReference type="InterPro" id="IPR003593">
    <property type="entry name" value="AAA+_ATPase"/>
</dbReference>
<keyword evidence="3" id="KW-0067">ATP-binding</keyword>
<dbReference type="PANTHER" id="PTHR24220">
    <property type="entry name" value="IMPORT ATP-BINDING PROTEIN"/>
    <property type="match status" value="1"/>
</dbReference>
<dbReference type="Proteomes" id="UP000178315">
    <property type="component" value="Unassembled WGS sequence"/>
</dbReference>
<dbReference type="EMBL" id="MHJU01000039">
    <property type="protein sequence ID" value="OGY72261.1"/>
    <property type="molecule type" value="Genomic_DNA"/>
</dbReference>
<keyword evidence="2" id="KW-0547">Nucleotide-binding</keyword>
<gene>
    <name evidence="6" type="ORF">A3H61_01460</name>
</gene>
<evidence type="ECO:0000256" key="1">
    <source>
        <dbReference type="ARBA" id="ARBA00022448"/>
    </source>
</evidence>
<protein>
    <recommendedName>
        <fullName evidence="5">ABC transporter domain-containing protein</fullName>
    </recommendedName>
</protein>
<sequence>MDPIIKIENVNVVYNAGEGAKEMGALSDITIDIYPKEYVVFFGPSGCGKSTLLNVVAGLERVASGRVLVAGRDLTTLKDEEIAMYHRHEVGFIFQAYNLIGTLSVVENIALPQMFDGKSRREWLKSAYTMAERFEISEHAKKLPQELSGGQQQRVGIARALINNPAIVLADEPTGNLDSKNVRRVLDIFQDLNLKEGKTLILVTHSPEMLGEADRIVYLKDGKIIDEVQNKERKLLKPKTEEEKKLASSDSAFPWKRFLRDAYVPASVKSEKLAEFVLGVPSEEKVARMEGLIEKRLQGILNSQDFVAALDRSYYRGGSGLDKRRAKHLGEYTEHVLKVARVIRRISSFSEEEQVNVITILSDNLLQTLRLSLNEDQKELLRNLLKDRFANRIGPNEVKKVLDASLKKGGLGLRRQTAVRVMEYIELAILIASKTPGENGEVKKNTSIASSKAEPPLLLLPPPSP</sequence>
<evidence type="ECO:0000256" key="3">
    <source>
        <dbReference type="ARBA" id="ARBA00022840"/>
    </source>
</evidence>
<dbReference type="GO" id="GO:0098796">
    <property type="term" value="C:membrane protein complex"/>
    <property type="evidence" value="ECO:0007669"/>
    <property type="project" value="UniProtKB-ARBA"/>
</dbReference>
<dbReference type="InterPro" id="IPR017871">
    <property type="entry name" value="ABC_transporter-like_CS"/>
</dbReference>
<keyword evidence="1" id="KW-0813">Transport</keyword>
<dbReference type="FunFam" id="3.40.50.300:FF:000032">
    <property type="entry name" value="Export ABC transporter ATP-binding protein"/>
    <property type="match status" value="1"/>
</dbReference>
<dbReference type="InterPro" id="IPR017911">
    <property type="entry name" value="MacB-like_ATP-bd"/>
</dbReference>
<dbReference type="InterPro" id="IPR027417">
    <property type="entry name" value="P-loop_NTPase"/>
</dbReference>
<dbReference type="SMART" id="SM00382">
    <property type="entry name" value="AAA"/>
    <property type="match status" value="1"/>
</dbReference>
<dbReference type="GO" id="GO:0005524">
    <property type="term" value="F:ATP binding"/>
    <property type="evidence" value="ECO:0007669"/>
    <property type="project" value="UniProtKB-KW"/>
</dbReference>
<dbReference type="Pfam" id="PF00005">
    <property type="entry name" value="ABC_tran"/>
    <property type="match status" value="1"/>
</dbReference>
<dbReference type="PROSITE" id="PS50893">
    <property type="entry name" value="ABC_TRANSPORTER_2"/>
    <property type="match status" value="1"/>
</dbReference>
<dbReference type="InterPro" id="IPR003439">
    <property type="entry name" value="ABC_transporter-like_ATP-bd"/>
</dbReference>
<comment type="caution">
    <text evidence="6">The sequence shown here is derived from an EMBL/GenBank/DDBJ whole genome shotgun (WGS) entry which is preliminary data.</text>
</comment>
<feature type="region of interest" description="Disordered" evidence="4">
    <location>
        <begin position="437"/>
        <end position="465"/>
    </location>
</feature>
<accession>A0A1G2A696</accession>
<dbReference type="GO" id="GO:0005886">
    <property type="term" value="C:plasma membrane"/>
    <property type="evidence" value="ECO:0007669"/>
    <property type="project" value="TreeGrafter"/>
</dbReference>
<dbReference type="AlphaFoldDB" id="A0A1G2A696"/>
<dbReference type="InterPro" id="IPR015854">
    <property type="entry name" value="ABC_transpr_LolD-like"/>
</dbReference>
<feature type="domain" description="ABC transporter" evidence="5">
    <location>
        <begin position="5"/>
        <end position="246"/>
    </location>
</feature>
<dbReference type="SUPFAM" id="SSF52540">
    <property type="entry name" value="P-loop containing nucleoside triphosphate hydrolases"/>
    <property type="match status" value="1"/>
</dbReference>
<evidence type="ECO:0000313" key="6">
    <source>
        <dbReference type="EMBL" id="OGY72261.1"/>
    </source>
</evidence>
<proteinExistence type="predicted"/>
<dbReference type="GO" id="GO:0016887">
    <property type="term" value="F:ATP hydrolysis activity"/>
    <property type="evidence" value="ECO:0007669"/>
    <property type="project" value="InterPro"/>
</dbReference>
<dbReference type="Gene3D" id="3.40.50.300">
    <property type="entry name" value="P-loop containing nucleotide triphosphate hydrolases"/>
    <property type="match status" value="1"/>
</dbReference>